<protein>
    <submittedName>
        <fullName evidence="1 2">Uncharacterized protein</fullName>
    </submittedName>
</protein>
<accession>A0A0Q3JT93</accession>
<reference evidence="1" key="2">
    <citation type="submission" date="2017-06" db="EMBL/GenBank/DDBJ databases">
        <title>WGS assembly of Brachypodium distachyon.</title>
        <authorList>
            <consortium name="The International Brachypodium Initiative"/>
            <person name="Lucas S."/>
            <person name="Harmon-Smith M."/>
            <person name="Lail K."/>
            <person name="Tice H."/>
            <person name="Grimwood J."/>
            <person name="Bruce D."/>
            <person name="Barry K."/>
            <person name="Shu S."/>
            <person name="Lindquist E."/>
            <person name="Wang M."/>
            <person name="Pitluck S."/>
            <person name="Vogel J.P."/>
            <person name="Garvin D.F."/>
            <person name="Mockler T.C."/>
            <person name="Schmutz J."/>
            <person name="Rokhsar D."/>
            <person name="Bevan M.W."/>
        </authorList>
    </citation>
    <scope>NUCLEOTIDE SEQUENCE</scope>
    <source>
        <strain evidence="1">Bd21</strain>
    </source>
</reference>
<proteinExistence type="predicted"/>
<dbReference type="Gramene" id="PNT69541">
    <property type="protein sequence ID" value="PNT69541"/>
    <property type="gene ID" value="BRADI_3g57365v3"/>
</dbReference>
<dbReference type="InParanoid" id="A0A0Q3JT93"/>
<evidence type="ECO:0000313" key="3">
    <source>
        <dbReference type="Proteomes" id="UP000008810"/>
    </source>
</evidence>
<evidence type="ECO:0000313" key="2">
    <source>
        <dbReference type="EnsemblPlants" id="KQK01657"/>
    </source>
</evidence>
<dbReference type="EMBL" id="CM000882">
    <property type="protein sequence ID" value="KQK01657.1"/>
    <property type="molecule type" value="Genomic_DNA"/>
</dbReference>
<dbReference type="Gramene" id="KQK01657">
    <property type="protein sequence ID" value="KQK01657"/>
    <property type="gene ID" value="BRADI_3g57365v3"/>
</dbReference>
<dbReference type="EnsemblPlants" id="KQK01657">
    <property type="protein sequence ID" value="KQK01657"/>
    <property type="gene ID" value="BRADI_3g57365v3"/>
</dbReference>
<dbReference type="EnsemblPlants" id="PNT69541">
    <property type="protein sequence ID" value="PNT69541"/>
    <property type="gene ID" value="BRADI_3g57365v3"/>
</dbReference>
<sequence>MNGKFQIKRTWKLTTEYSRREICNPIYSTPEIVAGSNSRRPHRKSPARTHLDLFYRFPARRRPLRDPSSARFSLMASLLLRSAGRVLRRSLQQGPLRRSPAQPFVDNPRRFSSDAVNKHSCAPENSLNSIEAGLDVNLQIMRATAEQAKVIYYRRSQRMN</sequence>
<dbReference type="Proteomes" id="UP000008810">
    <property type="component" value="Chromosome 3"/>
</dbReference>
<keyword evidence="3" id="KW-1185">Reference proteome</keyword>
<reference evidence="2" key="3">
    <citation type="submission" date="2018-08" db="UniProtKB">
        <authorList>
            <consortium name="EnsemblPlants"/>
        </authorList>
    </citation>
    <scope>IDENTIFICATION</scope>
    <source>
        <strain evidence="2">cv. Bd21</strain>
    </source>
</reference>
<name>A0A0Q3JT93_BRADI</name>
<dbReference type="EMBL" id="CM000882">
    <property type="protein sequence ID" value="PNT69541.1"/>
    <property type="molecule type" value="Genomic_DNA"/>
</dbReference>
<gene>
    <name evidence="1" type="ORF">BRADI_3g57365v3</name>
</gene>
<dbReference type="AlphaFoldDB" id="A0A0Q3JT93"/>
<reference evidence="1 2" key="1">
    <citation type="journal article" date="2010" name="Nature">
        <title>Genome sequencing and analysis of the model grass Brachypodium distachyon.</title>
        <authorList>
            <consortium name="International Brachypodium Initiative"/>
        </authorList>
    </citation>
    <scope>NUCLEOTIDE SEQUENCE [LARGE SCALE GENOMIC DNA]</scope>
    <source>
        <strain evidence="1 2">Bd21</strain>
    </source>
</reference>
<organism evidence="1">
    <name type="scientific">Brachypodium distachyon</name>
    <name type="common">Purple false brome</name>
    <name type="synonym">Trachynia distachya</name>
    <dbReference type="NCBI Taxonomy" id="15368"/>
    <lineage>
        <taxon>Eukaryota</taxon>
        <taxon>Viridiplantae</taxon>
        <taxon>Streptophyta</taxon>
        <taxon>Embryophyta</taxon>
        <taxon>Tracheophyta</taxon>
        <taxon>Spermatophyta</taxon>
        <taxon>Magnoliopsida</taxon>
        <taxon>Liliopsida</taxon>
        <taxon>Poales</taxon>
        <taxon>Poaceae</taxon>
        <taxon>BOP clade</taxon>
        <taxon>Pooideae</taxon>
        <taxon>Stipodae</taxon>
        <taxon>Brachypodieae</taxon>
        <taxon>Brachypodium</taxon>
    </lineage>
</organism>
<evidence type="ECO:0000313" key="1">
    <source>
        <dbReference type="EMBL" id="KQK01657.1"/>
    </source>
</evidence>